<gene>
    <name evidence="7" type="ORF">O9H85_15865</name>
</gene>
<reference evidence="7 8" key="1">
    <citation type="submission" date="2022-12" db="EMBL/GenBank/DDBJ databases">
        <title>Draft genome sequence of Paenibacillus sp. dW9.</title>
        <authorList>
            <person name="Choi E.-W."/>
            <person name="Kim D.-U."/>
        </authorList>
    </citation>
    <scope>NUCLEOTIDE SEQUENCE [LARGE SCALE GENOMIC DNA]</scope>
    <source>
        <strain evidence="8">dW9</strain>
    </source>
</reference>
<dbReference type="InterPro" id="IPR006059">
    <property type="entry name" value="SBP"/>
</dbReference>
<feature type="signal peptide" evidence="6">
    <location>
        <begin position="1"/>
        <end position="21"/>
    </location>
</feature>
<name>A0ABT4QAI3_9BACL</name>
<evidence type="ECO:0000256" key="3">
    <source>
        <dbReference type="ARBA" id="ARBA00023136"/>
    </source>
</evidence>
<comment type="caution">
    <text evidence="7">The sequence shown here is derived from an EMBL/GenBank/DDBJ whole genome shotgun (WGS) entry which is preliminary data.</text>
</comment>
<organism evidence="7 8">
    <name type="scientific">Paenibacillus gyeongsangnamensis</name>
    <dbReference type="NCBI Taxonomy" id="3388067"/>
    <lineage>
        <taxon>Bacteria</taxon>
        <taxon>Bacillati</taxon>
        <taxon>Bacillota</taxon>
        <taxon>Bacilli</taxon>
        <taxon>Bacillales</taxon>
        <taxon>Paenibacillaceae</taxon>
        <taxon>Paenibacillus</taxon>
    </lineage>
</organism>
<keyword evidence="1" id="KW-1003">Cell membrane</keyword>
<evidence type="ECO:0000256" key="6">
    <source>
        <dbReference type="SAM" id="SignalP"/>
    </source>
</evidence>
<keyword evidence="2 6" id="KW-0732">Signal</keyword>
<accession>A0ABT4QAI3</accession>
<evidence type="ECO:0000256" key="1">
    <source>
        <dbReference type="ARBA" id="ARBA00022475"/>
    </source>
</evidence>
<evidence type="ECO:0000256" key="4">
    <source>
        <dbReference type="ARBA" id="ARBA00023139"/>
    </source>
</evidence>
<sequence length="494" mass="54436">MGKKVAAACTILVATMVSALAGCSSDSGDTAKGNSGSADSAASSKPVTINFWGRWPEVTGVMNETIAEFQKKYPNITVKYTDVPSVQYVAQVQTALSGQDLPDIFGYTPSIPTYQLTALDAIMPLNDVIPEDKRKQYYDGTWSEGYTTMKGNIYAIPIFNPLRPSFAMYYNKEVLKSAGLTEKDIPKSWDQLYDFSKKVKENTNGQAYGVVVGIKPTTYMSSILVQMATSVTPEVIPDSLGPFNYKTGKYEFNSPGIIQTLQMFKKLQDEKLLHPNSLVMSAREGTALMEGGKVALVLDGVYFASQMQKDKLANYGVAPLPTFDGKPQYNHFYGESKVSLHVAKTTKNPKEVKLFLQFLADNLYPKLVSSGIEYSPIPSINENTKVNHPVAEQALKIQSKNFVLIPRPFQKNAETIKVATEMSGKMPKTTLSDISEGYLTGQIKDLKQALDQLTNDSNKVFSDALKKVQSSGAKVSESDYIFPDWKPYEPYGAK</sequence>
<evidence type="ECO:0000256" key="2">
    <source>
        <dbReference type="ARBA" id="ARBA00022729"/>
    </source>
</evidence>
<dbReference type="PANTHER" id="PTHR43649:SF33">
    <property type="entry name" value="POLYGALACTURONAN_RHAMNOGALACTURONAN-BINDING PROTEIN YTCQ"/>
    <property type="match status" value="1"/>
</dbReference>
<dbReference type="SUPFAM" id="SSF53850">
    <property type="entry name" value="Periplasmic binding protein-like II"/>
    <property type="match status" value="1"/>
</dbReference>
<dbReference type="CDD" id="cd13585">
    <property type="entry name" value="PBP2_TMBP_like"/>
    <property type="match status" value="1"/>
</dbReference>
<keyword evidence="4" id="KW-0564">Palmitate</keyword>
<protein>
    <submittedName>
        <fullName evidence="7">Sugar ABC transporter substrate-binding protein</fullName>
    </submittedName>
</protein>
<dbReference type="RefSeq" id="WP_269882402.1">
    <property type="nucleotide sequence ID" value="NZ_JAQAGZ010000009.1"/>
</dbReference>
<dbReference type="InterPro" id="IPR050490">
    <property type="entry name" value="Bact_solute-bd_prot1"/>
</dbReference>
<proteinExistence type="predicted"/>
<dbReference type="PROSITE" id="PS51257">
    <property type="entry name" value="PROKAR_LIPOPROTEIN"/>
    <property type="match status" value="1"/>
</dbReference>
<dbReference type="Pfam" id="PF01547">
    <property type="entry name" value="SBP_bac_1"/>
    <property type="match status" value="1"/>
</dbReference>
<dbReference type="Proteomes" id="UP001527882">
    <property type="component" value="Unassembled WGS sequence"/>
</dbReference>
<evidence type="ECO:0000313" key="7">
    <source>
        <dbReference type="EMBL" id="MCZ8513881.1"/>
    </source>
</evidence>
<evidence type="ECO:0000313" key="8">
    <source>
        <dbReference type="Proteomes" id="UP001527882"/>
    </source>
</evidence>
<evidence type="ECO:0000256" key="5">
    <source>
        <dbReference type="ARBA" id="ARBA00023288"/>
    </source>
</evidence>
<dbReference type="EMBL" id="JAQAGZ010000009">
    <property type="protein sequence ID" value="MCZ8513881.1"/>
    <property type="molecule type" value="Genomic_DNA"/>
</dbReference>
<keyword evidence="3" id="KW-0472">Membrane</keyword>
<keyword evidence="5" id="KW-0449">Lipoprotein</keyword>
<dbReference type="Gene3D" id="3.40.190.10">
    <property type="entry name" value="Periplasmic binding protein-like II"/>
    <property type="match status" value="1"/>
</dbReference>
<feature type="chain" id="PRO_5046038467" evidence="6">
    <location>
        <begin position="22"/>
        <end position="494"/>
    </location>
</feature>
<keyword evidence="8" id="KW-1185">Reference proteome</keyword>
<dbReference type="PANTHER" id="PTHR43649">
    <property type="entry name" value="ARABINOSE-BINDING PROTEIN-RELATED"/>
    <property type="match status" value="1"/>
</dbReference>